<keyword evidence="1" id="KW-0472">Membrane</keyword>
<keyword evidence="3" id="KW-1185">Reference proteome</keyword>
<evidence type="ECO:0000313" key="3">
    <source>
        <dbReference type="Proteomes" id="UP001172708"/>
    </source>
</evidence>
<feature type="transmembrane region" description="Helical" evidence="1">
    <location>
        <begin position="31"/>
        <end position="51"/>
    </location>
</feature>
<proteinExistence type="predicted"/>
<comment type="caution">
    <text evidence="2">The sequence shown here is derived from an EMBL/GenBank/DDBJ whole genome shotgun (WGS) entry which is preliminary data.</text>
</comment>
<dbReference type="RefSeq" id="WP_301142794.1">
    <property type="nucleotide sequence ID" value="NZ_JAUHQA010000001.1"/>
</dbReference>
<accession>A0ABT8GIK0</accession>
<keyword evidence="1" id="KW-0812">Transmembrane</keyword>
<dbReference type="Proteomes" id="UP001172708">
    <property type="component" value="Unassembled WGS sequence"/>
</dbReference>
<dbReference type="EMBL" id="JAUHQA010000001">
    <property type="protein sequence ID" value="MDN4481237.1"/>
    <property type="molecule type" value="Genomic_DNA"/>
</dbReference>
<feature type="transmembrane region" description="Helical" evidence="1">
    <location>
        <begin position="7"/>
        <end position="25"/>
    </location>
</feature>
<protein>
    <submittedName>
        <fullName evidence="2">YrdB family protein</fullName>
    </submittedName>
</protein>
<name>A0ABT8GIK0_9MICO</name>
<sequence>MRRAGSATVFLAELGMYVGVAWWGLAAYEGAWSWIVGIGLPLAVMGIWAVFLSPRASMPLPDGAQVAVRIALLLVGAAAFWAVGMPVLAIAQAVLAIVGTALSRRGRGDHRP</sequence>
<keyword evidence="1" id="KW-1133">Transmembrane helix</keyword>
<gene>
    <name evidence="2" type="ORF">QQX02_09905</name>
</gene>
<reference evidence="2" key="1">
    <citation type="submission" date="2023-06" db="EMBL/GenBank/DDBJ databases">
        <title>Egi l300058.</title>
        <authorList>
            <person name="Gao L."/>
            <person name="Fang B.-Z."/>
            <person name="Li W.-J."/>
        </authorList>
    </citation>
    <scope>NUCLEOTIDE SEQUENCE</scope>
    <source>
        <strain evidence="2">EGI L300058</strain>
    </source>
</reference>
<evidence type="ECO:0000256" key="1">
    <source>
        <dbReference type="SAM" id="Phobius"/>
    </source>
</evidence>
<dbReference type="Pfam" id="PF10823">
    <property type="entry name" value="DUF2568"/>
    <property type="match status" value="1"/>
</dbReference>
<dbReference type="InterPro" id="IPR021214">
    <property type="entry name" value="DUF2568"/>
</dbReference>
<organism evidence="2 3">
    <name type="scientific">Demequina muriae</name>
    <dbReference type="NCBI Taxonomy" id="3051664"/>
    <lineage>
        <taxon>Bacteria</taxon>
        <taxon>Bacillati</taxon>
        <taxon>Actinomycetota</taxon>
        <taxon>Actinomycetes</taxon>
        <taxon>Micrococcales</taxon>
        <taxon>Demequinaceae</taxon>
        <taxon>Demequina</taxon>
    </lineage>
</organism>
<evidence type="ECO:0000313" key="2">
    <source>
        <dbReference type="EMBL" id="MDN4481237.1"/>
    </source>
</evidence>